<dbReference type="InterPro" id="IPR036179">
    <property type="entry name" value="Ig-like_dom_sf"/>
</dbReference>
<dbReference type="Gene3D" id="2.60.120.40">
    <property type="match status" value="1"/>
</dbReference>
<feature type="domain" description="Ig-like" evidence="6">
    <location>
        <begin position="164"/>
        <end position="226"/>
    </location>
</feature>
<proteinExistence type="evidence at transcript level"/>
<organism evidence="8">
    <name type="scientific">Littorina littorea</name>
    <name type="common">Common periwinkle</name>
    <dbReference type="NCBI Taxonomy" id="31216"/>
    <lineage>
        <taxon>Eukaryota</taxon>
        <taxon>Metazoa</taxon>
        <taxon>Spiralia</taxon>
        <taxon>Lophotrochozoa</taxon>
        <taxon>Mollusca</taxon>
        <taxon>Gastropoda</taxon>
        <taxon>Caenogastropoda</taxon>
        <taxon>Littorinimorpha</taxon>
        <taxon>Littorinoidea</taxon>
        <taxon>Littorinidae</taxon>
        <taxon>Littorina</taxon>
    </lineage>
</organism>
<feature type="coiled-coil region" evidence="4">
    <location>
        <begin position="241"/>
        <end position="312"/>
    </location>
</feature>
<feature type="domain" description="C1q" evidence="7">
    <location>
        <begin position="327"/>
        <end position="465"/>
    </location>
</feature>
<dbReference type="PANTHER" id="PTHR22923:SF116">
    <property type="entry name" value="C1Q DOMAIN-CONTAINING PROTEIN"/>
    <property type="match status" value="1"/>
</dbReference>
<dbReference type="PRINTS" id="PR00007">
    <property type="entry name" value="COMPLEMNTC1Q"/>
</dbReference>
<dbReference type="PROSITE" id="PS50871">
    <property type="entry name" value="C1Q"/>
    <property type="match status" value="1"/>
</dbReference>
<dbReference type="Pfam" id="PF00386">
    <property type="entry name" value="C1q"/>
    <property type="match status" value="1"/>
</dbReference>
<comment type="subcellular location">
    <subcellularLocation>
        <location evidence="1">Secreted</location>
    </subcellularLocation>
</comment>
<gene>
    <name evidence="8" type="primary">QREP-5</name>
</gene>
<dbReference type="InterPro" id="IPR050822">
    <property type="entry name" value="Cerebellin_Synaptic_Org"/>
</dbReference>
<keyword evidence="4" id="KW-0175">Coiled coil</keyword>
<evidence type="ECO:0000256" key="4">
    <source>
        <dbReference type="SAM" id="Coils"/>
    </source>
</evidence>
<dbReference type="SUPFAM" id="SSF48726">
    <property type="entry name" value="Immunoglobulin"/>
    <property type="match status" value="1"/>
</dbReference>
<dbReference type="Gene3D" id="2.60.40.10">
    <property type="entry name" value="Immunoglobulins"/>
    <property type="match status" value="1"/>
</dbReference>
<protein>
    <submittedName>
        <fullName evidence="8">VIgL family C1q-related protein 5</fullName>
    </submittedName>
</protein>
<feature type="chain" id="PRO_5019438851" evidence="5">
    <location>
        <begin position="21"/>
        <end position="465"/>
    </location>
</feature>
<feature type="signal peptide" evidence="5">
    <location>
        <begin position="1"/>
        <end position="20"/>
    </location>
</feature>
<evidence type="ECO:0000256" key="2">
    <source>
        <dbReference type="ARBA" id="ARBA00022525"/>
    </source>
</evidence>
<dbReference type="InterPro" id="IPR008983">
    <property type="entry name" value="Tumour_necrosis_fac-like_dom"/>
</dbReference>
<dbReference type="EMBL" id="MK153099">
    <property type="protein sequence ID" value="QBA18393.1"/>
    <property type="molecule type" value="mRNA"/>
</dbReference>
<keyword evidence="2" id="KW-0964">Secreted</keyword>
<dbReference type="SUPFAM" id="SSF49842">
    <property type="entry name" value="TNF-like"/>
    <property type="match status" value="1"/>
</dbReference>
<dbReference type="InterPro" id="IPR013783">
    <property type="entry name" value="Ig-like_fold"/>
</dbReference>
<dbReference type="PROSITE" id="PS50835">
    <property type="entry name" value="IG_LIKE"/>
    <property type="match status" value="1"/>
</dbReference>
<evidence type="ECO:0000313" key="8">
    <source>
        <dbReference type="EMBL" id="QBA18393.1"/>
    </source>
</evidence>
<dbReference type="SMART" id="SM00110">
    <property type="entry name" value="C1Q"/>
    <property type="match status" value="1"/>
</dbReference>
<accession>A0A411DEM1</accession>
<dbReference type="InterPro" id="IPR007110">
    <property type="entry name" value="Ig-like_dom"/>
</dbReference>
<keyword evidence="3 5" id="KW-0732">Signal</keyword>
<dbReference type="PANTHER" id="PTHR22923">
    <property type="entry name" value="CEREBELLIN-RELATED"/>
    <property type="match status" value="1"/>
</dbReference>
<evidence type="ECO:0000259" key="6">
    <source>
        <dbReference type="PROSITE" id="PS50835"/>
    </source>
</evidence>
<dbReference type="AlphaFoldDB" id="A0A411DEM1"/>
<evidence type="ECO:0000256" key="5">
    <source>
        <dbReference type="SAM" id="SignalP"/>
    </source>
</evidence>
<name>A0A411DEM1_LITLI</name>
<evidence type="ECO:0000256" key="3">
    <source>
        <dbReference type="ARBA" id="ARBA00022729"/>
    </source>
</evidence>
<evidence type="ECO:0000259" key="7">
    <source>
        <dbReference type="PROSITE" id="PS50871"/>
    </source>
</evidence>
<sequence length="465" mass="50230">MRTPLHQLLLLLLVASECSCIQWSSSALKEDSAVYACDNSDLILSWDVSKTTGETIVDVQWYYEGRSQELIAMLAHGHLNVMPAFSGRVELTGNAGLVIHHVTAGEKGNYSVEVNAVDASGRSVTLRRKAAVLIGDGLMTTNGQLHVSQMAVAVFSNSTQQWHVALTCGTFTYPDSPPSTVEWTTPSGQSVSSSQYQEGQFLLLLDNPVSGGSYTCHVPQRSASAACLHGNSTDVRSTVVVDDVKARLTLLEAENRQLKEHLIVVMDLANVKINLAMVNNVSGEVIGLKAENEQLKERLAQQERVVHQTQATMNSVSGQLVQHLQDESTQRVSFRVSHLNNTTPTHDEVLIYTWVHNNHGNGYNSSTGKFTAPFTGIYCFLSTLCGIGSGSGGGIAVHLVVDGAAELYARTDFGSEWGYDMGTHQAAVHVRAGQSVWLLTSGGSNVFDSSTACNSFSGFLIYYGL</sequence>
<reference evidence="8" key="1">
    <citation type="journal article" date="2019" name="Dev. Comp. Immunol.">
        <title>Derivatives of the lectin complement pathway in Lophotrochozoa.</title>
        <authorList>
            <person name="Gorbushin A.M."/>
        </authorList>
    </citation>
    <scope>NUCLEOTIDE SEQUENCE</scope>
    <source>
        <tissue evidence="8">Kidney</tissue>
    </source>
</reference>
<dbReference type="GO" id="GO:0005576">
    <property type="term" value="C:extracellular region"/>
    <property type="evidence" value="ECO:0007669"/>
    <property type="project" value="UniProtKB-SubCell"/>
</dbReference>
<evidence type="ECO:0000256" key="1">
    <source>
        <dbReference type="ARBA" id="ARBA00004613"/>
    </source>
</evidence>
<dbReference type="InterPro" id="IPR001073">
    <property type="entry name" value="C1q_dom"/>
</dbReference>